<evidence type="ECO:0000256" key="6">
    <source>
        <dbReference type="ARBA" id="ARBA00023002"/>
    </source>
</evidence>
<dbReference type="GO" id="GO:0050661">
    <property type="term" value="F:NADP binding"/>
    <property type="evidence" value="ECO:0007669"/>
    <property type="project" value="TreeGrafter"/>
</dbReference>
<comment type="function">
    <text evidence="9">Catalyzes the NADPH-dependent reduction of ketopantoate into pantoic acid.</text>
</comment>
<dbReference type="PANTHER" id="PTHR43765">
    <property type="entry name" value="2-DEHYDROPANTOATE 2-REDUCTASE-RELATED"/>
    <property type="match status" value="1"/>
</dbReference>
<dbReference type="AlphaFoldDB" id="G7V7Z7"/>
<dbReference type="FunFam" id="1.10.1040.10:FF:000017">
    <property type="entry name" value="2-dehydropantoate 2-reductase"/>
    <property type="match status" value="1"/>
</dbReference>
<dbReference type="Gene3D" id="3.40.50.720">
    <property type="entry name" value="NAD(P)-binding Rossmann-like Domain"/>
    <property type="match status" value="1"/>
</dbReference>
<dbReference type="GO" id="GO:0015940">
    <property type="term" value="P:pantothenate biosynthetic process"/>
    <property type="evidence" value="ECO:0007669"/>
    <property type="project" value="UniProtKB-UniPathway"/>
</dbReference>
<dbReference type="InterPro" id="IPR013332">
    <property type="entry name" value="KPR_N"/>
</dbReference>
<dbReference type="Pfam" id="PF08546">
    <property type="entry name" value="ApbA_C"/>
    <property type="match status" value="1"/>
</dbReference>
<dbReference type="Proteomes" id="UP000005868">
    <property type="component" value="Chromosome"/>
</dbReference>
<dbReference type="UniPathway" id="UPA00028">
    <property type="reaction ID" value="UER00004"/>
</dbReference>
<dbReference type="PROSITE" id="PS51257">
    <property type="entry name" value="PROKAR_LIPOPROTEIN"/>
    <property type="match status" value="1"/>
</dbReference>
<dbReference type="SUPFAM" id="SSF48179">
    <property type="entry name" value="6-phosphogluconate dehydrogenase C-terminal domain-like"/>
    <property type="match status" value="1"/>
</dbReference>
<dbReference type="InterPro" id="IPR036291">
    <property type="entry name" value="NAD(P)-bd_dom_sf"/>
</dbReference>
<keyword evidence="13" id="KW-1185">Reference proteome</keyword>
<dbReference type="STRING" id="580340.Tlie_0498"/>
<dbReference type="GO" id="GO:0008677">
    <property type="term" value="F:2-dehydropantoate 2-reductase activity"/>
    <property type="evidence" value="ECO:0007669"/>
    <property type="project" value="UniProtKB-EC"/>
</dbReference>
<dbReference type="InterPro" id="IPR013328">
    <property type="entry name" value="6PGD_dom2"/>
</dbReference>
<name>G7V7Z7_THELD</name>
<evidence type="ECO:0000256" key="1">
    <source>
        <dbReference type="ARBA" id="ARBA00004994"/>
    </source>
</evidence>
<dbReference type="GO" id="GO:0005737">
    <property type="term" value="C:cytoplasm"/>
    <property type="evidence" value="ECO:0007669"/>
    <property type="project" value="TreeGrafter"/>
</dbReference>
<evidence type="ECO:0000259" key="10">
    <source>
        <dbReference type="Pfam" id="PF02558"/>
    </source>
</evidence>
<dbReference type="InterPro" id="IPR050838">
    <property type="entry name" value="Ketopantoate_reductase"/>
</dbReference>
<evidence type="ECO:0000256" key="8">
    <source>
        <dbReference type="ARBA" id="ARBA00048793"/>
    </source>
</evidence>
<accession>G7V7Z7</accession>
<reference evidence="12 13" key="2">
    <citation type="journal article" date="2012" name="Stand. Genomic Sci.">
        <title>Genome sequence of the moderately thermophilic, amino-acid-degrading and sulfur-reducing bacterium Thermovirga lienii type strain (Cas60314(T)).</title>
        <authorList>
            <person name="Goker M."/>
            <person name="Saunders E."/>
            <person name="Lapidus A."/>
            <person name="Nolan M."/>
            <person name="Lucas S."/>
            <person name="Hammon N."/>
            <person name="Deshpande S."/>
            <person name="Cheng J.F."/>
            <person name="Han C."/>
            <person name="Tapia R."/>
            <person name="Goodwin L.A."/>
            <person name="Pitluck S."/>
            <person name="Liolios K."/>
            <person name="Mavromatis K."/>
            <person name="Pagani I."/>
            <person name="Ivanova N."/>
            <person name="Mikhailova N."/>
            <person name="Pati A."/>
            <person name="Chen A."/>
            <person name="Palaniappan K."/>
            <person name="Land M."/>
            <person name="Chang Y.J."/>
            <person name="Jeffries C.D."/>
            <person name="Brambilla E.M."/>
            <person name="Rohde M."/>
            <person name="Spring S."/>
            <person name="Detter J.C."/>
            <person name="Woyke T."/>
            <person name="Bristow J."/>
            <person name="Eisen J.A."/>
            <person name="Markowitz V."/>
            <person name="Hugenholtz P."/>
            <person name="Kyrpides N.C."/>
            <person name="Klenk H.P."/>
        </authorList>
    </citation>
    <scope>NUCLEOTIDE SEQUENCE [LARGE SCALE GENOMIC DNA]</scope>
    <source>
        <strain evidence="13">ATCC BAA-1197 / DSM 17291 / Cas60314</strain>
    </source>
</reference>
<keyword evidence="5 9" id="KW-0521">NADP</keyword>
<dbReference type="HOGENOM" id="CLU_031468_0_1_0"/>
<dbReference type="KEGG" id="tli:Tlie_0498"/>
<comment type="pathway">
    <text evidence="1 9">Cofactor biosynthesis; (R)-pantothenate biosynthesis; (R)-pantoate from 3-methyl-2-oxobutanoate: step 2/2.</text>
</comment>
<evidence type="ECO:0000259" key="11">
    <source>
        <dbReference type="Pfam" id="PF08546"/>
    </source>
</evidence>
<dbReference type="SUPFAM" id="SSF51735">
    <property type="entry name" value="NAD(P)-binding Rossmann-fold domains"/>
    <property type="match status" value="1"/>
</dbReference>
<dbReference type="EMBL" id="CP003096">
    <property type="protein sequence ID" value="AER66233.1"/>
    <property type="molecule type" value="Genomic_DNA"/>
</dbReference>
<evidence type="ECO:0000256" key="7">
    <source>
        <dbReference type="ARBA" id="ARBA00032024"/>
    </source>
</evidence>
<evidence type="ECO:0000256" key="9">
    <source>
        <dbReference type="RuleBase" id="RU362068"/>
    </source>
</evidence>
<gene>
    <name evidence="12" type="ordered locus">Tlie_0498</name>
</gene>
<organism evidence="12 13">
    <name type="scientific">Thermovirga lienii (strain ATCC BAA-1197 / DSM 17291 / Cas60314)</name>
    <dbReference type="NCBI Taxonomy" id="580340"/>
    <lineage>
        <taxon>Bacteria</taxon>
        <taxon>Thermotogati</taxon>
        <taxon>Synergistota</taxon>
        <taxon>Synergistia</taxon>
        <taxon>Synergistales</taxon>
        <taxon>Thermovirgaceae</taxon>
        <taxon>Thermovirga</taxon>
    </lineage>
</organism>
<reference evidence="13" key="1">
    <citation type="submission" date="2011-10" db="EMBL/GenBank/DDBJ databases">
        <title>The complete genome of chromosome of Thermovirga lienii DSM 17291.</title>
        <authorList>
            <consortium name="US DOE Joint Genome Institute (JGI-PGF)"/>
            <person name="Lucas S."/>
            <person name="Copeland A."/>
            <person name="Lapidus A."/>
            <person name="Glavina del Rio T."/>
            <person name="Dalin E."/>
            <person name="Tice H."/>
            <person name="Bruce D."/>
            <person name="Goodwin L."/>
            <person name="Pitluck S."/>
            <person name="Peters L."/>
            <person name="Mikhailova N."/>
            <person name="Saunders E."/>
            <person name="Kyrpides N."/>
            <person name="Mavromatis K."/>
            <person name="Ivanova N."/>
            <person name="Last F.I."/>
            <person name="Brettin T."/>
            <person name="Detter J.C."/>
            <person name="Han C."/>
            <person name="Larimer F."/>
            <person name="Land M."/>
            <person name="Hauser L."/>
            <person name="Markowitz V."/>
            <person name="Cheng J.-F."/>
            <person name="Hugenholtz P."/>
            <person name="Woyke T."/>
            <person name="Wu D."/>
            <person name="Spring S."/>
            <person name="Schroeder M."/>
            <person name="Brambilla E.-M."/>
            <person name="Klenk H.-P."/>
            <person name="Eisen J.A."/>
        </authorList>
    </citation>
    <scope>NUCLEOTIDE SEQUENCE [LARGE SCALE GENOMIC DNA]</scope>
    <source>
        <strain evidence="13">ATCC BAA-1197 / DSM 17291 / Cas60314</strain>
    </source>
</reference>
<protein>
    <recommendedName>
        <fullName evidence="4 9">2-dehydropantoate 2-reductase</fullName>
        <ecNumber evidence="3 9">1.1.1.169</ecNumber>
    </recommendedName>
    <alternativeName>
        <fullName evidence="7 9">Ketopantoate reductase</fullName>
    </alternativeName>
</protein>
<dbReference type="InterPro" id="IPR003710">
    <property type="entry name" value="ApbA"/>
</dbReference>
<dbReference type="NCBIfam" id="TIGR00745">
    <property type="entry name" value="apbA_panE"/>
    <property type="match status" value="1"/>
</dbReference>
<keyword evidence="6 9" id="KW-0560">Oxidoreductase</keyword>
<evidence type="ECO:0000313" key="13">
    <source>
        <dbReference type="Proteomes" id="UP000005868"/>
    </source>
</evidence>
<comment type="similarity">
    <text evidence="2 9">Belongs to the ketopantoate reductase family.</text>
</comment>
<dbReference type="InterPro" id="IPR013752">
    <property type="entry name" value="KPA_reductase"/>
</dbReference>
<evidence type="ECO:0000256" key="5">
    <source>
        <dbReference type="ARBA" id="ARBA00022857"/>
    </source>
</evidence>
<dbReference type="EC" id="1.1.1.169" evidence="3 9"/>
<keyword evidence="9" id="KW-0566">Pantothenate biosynthesis</keyword>
<comment type="catalytic activity">
    <reaction evidence="8 9">
        <text>(R)-pantoate + NADP(+) = 2-dehydropantoate + NADPH + H(+)</text>
        <dbReference type="Rhea" id="RHEA:16233"/>
        <dbReference type="ChEBI" id="CHEBI:11561"/>
        <dbReference type="ChEBI" id="CHEBI:15378"/>
        <dbReference type="ChEBI" id="CHEBI:15980"/>
        <dbReference type="ChEBI" id="CHEBI:57783"/>
        <dbReference type="ChEBI" id="CHEBI:58349"/>
        <dbReference type="EC" id="1.1.1.169"/>
    </reaction>
</comment>
<sequence>MLYKTGIQTLKRGVNLLITIVGCGALGSLFAARMLESGVDVQALQRPGAHYEVLKEKGLTLLELEGEEKSFSFPVYDDIDSCAPSDLVIILVKAFQTPHVAPKLLPLLKEDGAILTLQNGLGNVEVLKEHVPLKKLFAGSVTYGAYRVAPGVVKAAGEGKIKFGPLDKMVSPEPVMDFLKQSGLNVELVDDPMRVLWEKVAINAMINPVVALARCNNGKILEVREALELCRVLFDEALEAARCEGITLDEESLWSFAMEVLEKTAANRPSMLQDLESGRRTENEAISGYILKAAEKKGVELPATKVVYSLMKLAEHAAIKDYVV</sequence>
<dbReference type="PANTHER" id="PTHR43765:SF2">
    <property type="entry name" value="2-DEHYDROPANTOATE 2-REDUCTASE"/>
    <property type="match status" value="1"/>
</dbReference>
<evidence type="ECO:0000256" key="3">
    <source>
        <dbReference type="ARBA" id="ARBA00013014"/>
    </source>
</evidence>
<feature type="domain" description="Ketopantoate reductase N-terminal" evidence="10">
    <location>
        <begin position="18"/>
        <end position="167"/>
    </location>
</feature>
<dbReference type="eggNOG" id="COG1893">
    <property type="taxonomic scope" value="Bacteria"/>
</dbReference>
<feature type="domain" description="Ketopantoate reductase C-terminal" evidence="11">
    <location>
        <begin position="193"/>
        <end position="313"/>
    </location>
</feature>
<evidence type="ECO:0000256" key="4">
    <source>
        <dbReference type="ARBA" id="ARBA00019465"/>
    </source>
</evidence>
<dbReference type="InterPro" id="IPR008927">
    <property type="entry name" value="6-PGluconate_DH-like_C_sf"/>
</dbReference>
<dbReference type="Pfam" id="PF02558">
    <property type="entry name" value="ApbA"/>
    <property type="match status" value="1"/>
</dbReference>
<evidence type="ECO:0000313" key="12">
    <source>
        <dbReference type="EMBL" id="AER66233.1"/>
    </source>
</evidence>
<dbReference type="Gene3D" id="1.10.1040.10">
    <property type="entry name" value="N-(1-d-carboxylethyl)-l-norvaline Dehydrogenase, domain 2"/>
    <property type="match status" value="1"/>
</dbReference>
<dbReference type="OrthoDB" id="9793586at2"/>
<proteinExistence type="inferred from homology"/>
<evidence type="ECO:0000256" key="2">
    <source>
        <dbReference type="ARBA" id="ARBA00007870"/>
    </source>
</evidence>